<feature type="compositionally biased region" description="Polar residues" evidence="3">
    <location>
        <begin position="203"/>
        <end position="218"/>
    </location>
</feature>
<comment type="catalytic activity">
    <reaction evidence="2">
        <text>1D-myo-inositol hexakisphosphate + ATP = 1-diphospho-1D-myo-inositol 2,3,4,5,6-pentakisphosphate + ADP</text>
        <dbReference type="Rhea" id="RHEA:37459"/>
        <dbReference type="ChEBI" id="CHEBI:30616"/>
        <dbReference type="ChEBI" id="CHEBI:58130"/>
        <dbReference type="ChEBI" id="CHEBI:74946"/>
        <dbReference type="ChEBI" id="CHEBI:456216"/>
        <dbReference type="EC" id="2.7.4.24"/>
    </reaction>
    <physiologicalReaction direction="left-to-right" evidence="2">
        <dbReference type="Rhea" id="RHEA:37460"/>
    </physiologicalReaction>
</comment>
<feature type="compositionally biased region" description="Polar residues" evidence="3">
    <location>
        <begin position="234"/>
        <end position="245"/>
    </location>
</feature>
<gene>
    <name evidence="5" type="ORF">FRACYDRAFT_261058</name>
</gene>
<dbReference type="GO" id="GO:0032958">
    <property type="term" value="P:inositol phosphate biosynthetic process"/>
    <property type="evidence" value="ECO:0007669"/>
    <property type="project" value="TreeGrafter"/>
</dbReference>
<dbReference type="InterPro" id="IPR037446">
    <property type="entry name" value="His_Pase_VIP1"/>
</dbReference>
<dbReference type="GO" id="GO:0000828">
    <property type="term" value="F:inositol hexakisphosphate kinase activity"/>
    <property type="evidence" value="ECO:0007669"/>
    <property type="project" value="TreeGrafter"/>
</dbReference>
<keyword evidence="4" id="KW-0812">Transmembrane</keyword>
<feature type="compositionally biased region" description="Basic and acidic residues" evidence="3">
    <location>
        <begin position="246"/>
        <end position="255"/>
    </location>
</feature>
<feature type="region of interest" description="Disordered" evidence="3">
    <location>
        <begin position="161"/>
        <end position="294"/>
    </location>
</feature>
<evidence type="ECO:0000313" key="6">
    <source>
        <dbReference type="Proteomes" id="UP000095751"/>
    </source>
</evidence>
<dbReference type="GO" id="GO:0033857">
    <property type="term" value="F:5-diphosphoinositol pentakisphosphate 1-kinase activity"/>
    <property type="evidence" value="ECO:0007669"/>
    <property type="project" value="TreeGrafter"/>
</dbReference>
<dbReference type="OrthoDB" id="18042at2759"/>
<dbReference type="InterPro" id="IPR000560">
    <property type="entry name" value="His_Pase_clade-2"/>
</dbReference>
<dbReference type="InParanoid" id="A0A1E7FIS7"/>
<evidence type="ECO:0000256" key="1">
    <source>
        <dbReference type="ARBA" id="ARBA00033696"/>
    </source>
</evidence>
<accession>A0A1E7FIS7</accession>
<proteinExistence type="predicted"/>
<dbReference type="PANTHER" id="PTHR12750">
    <property type="entry name" value="DIPHOSPHOINOSITOL PENTAKISPHOSPHATE KINASE"/>
    <property type="match status" value="1"/>
</dbReference>
<dbReference type="KEGG" id="fcy:FRACYDRAFT_261058"/>
<dbReference type="GO" id="GO:0006020">
    <property type="term" value="P:inositol metabolic process"/>
    <property type="evidence" value="ECO:0007669"/>
    <property type="project" value="TreeGrafter"/>
</dbReference>
<evidence type="ECO:0000256" key="3">
    <source>
        <dbReference type="SAM" id="MobiDB-lite"/>
    </source>
</evidence>
<feature type="compositionally biased region" description="Acidic residues" evidence="3">
    <location>
        <begin position="280"/>
        <end position="291"/>
    </location>
</feature>
<dbReference type="AlphaFoldDB" id="A0A1E7FIS7"/>
<keyword evidence="6" id="KW-1185">Reference proteome</keyword>
<protein>
    <recommendedName>
        <fullName evidence="7">Inositol hexakisphosphate and diphosphoinositol-pentakisphosphate kinase</fullName>
    </recommendedName>
</protein>
<sequence length="340" mass="37500">MGRRIRTRLYFTSESHLHTLINVLRFAAEGDSCKYGDSFTSPVLSPSGMELLNESKEVCYLTHFVIRLFEDTGRKISDTRRFRVEILFSAGATGTPIHQAQSTKGADLTRLGTEPLVSVGRDGLTCADVEDFFSTVINEGGEGDDRYDVASTSTAAEMMTAMKSKKKTPAPNSDECKTSTTVVDNTTSTTSTDTKKDDAKVGSRTNNAPSAEQEQTTVNKRELDSRFSIESAATMRSANKSTGKQIKNEDDKRSLTDLFTADNTHNTVSENKEEEKDHDVDDGDGDKDDDESNKKAVRDISHKYFYLTIATGTLLLGAGCLVMAMGLTKGTYNRRHYSRR</sequence>
<evidence type="ECO:0000256" key="4">
    <source>
        <dbReference type="SAM" id="Phobius"/>
    </source>
</evidence>
<evidence type="ECO:0008006" key="7">
    <source>
        <dbReference type="Google" id="ProtNLM"/>
    </source>
</evidence>
<evidence type="ECO:0000313" key="5">
    <source>
        <dbReference type="EMBL" id="OEU18076.1"/>
    </source>
</evidence>
<dbReference type="PANTHER" id="PTHR12750:SF9">
    <property type="entry name" value="INOSITOL HEXAKISPHOSPHATE AND DIPHOSPHOINOSITOL-PENTAKISPHOSPHATE KINASE"/>
    <property type="match status" value="1"/>
</dbReference>
<dbReference type="EMBL" id="KV784357">
    <property type="protein sequence ID" value="OEU18076.1"/>
    <property type="molecule type" value="Genomic_DNA"/>
</dbReference>
<reference evidence="5 6" key="1">
    <citation type="submission" date="2016-09" db="EMBL/GenBank/DDBJ databases">
        <title>Extensive genetic diversity and differential bi-allelic expression allows diatom success in the polar Southern Ocean.</title>
        <authorList>
            <consortium name="DOE Joint Genome Institute"/>
            <person name="Mock T."/>
            <person name="Otillar R.P."/>
            <person name="Strauss J."/>
            <person name="Dupont C."/>
            <person name="Frickenhaus S."/>
            <person name="Maumus F."/>
            <person name="Mcmullan M."/>
            <person name="Sanges R."/>
            <person name="Schmutz J."/>
            <person name="Toseland A."/>
            <person name="Valas R."/>
            <person name="Veluchamy A."/>
            <person name="Ward B.J."/>
            <person name="Allen A."/>
            <person name="Barry K."/>
            <person name="Falciatore A."/>
            <person name="Ferrante M."/>
            <person name="Fortunato A.E."/>
            <person name="Gloeckner G."/>
            <person name="Gruber A."/>
            <person name="Hipkin R."/>
            <person name="Janech M."/>
            <person name="Kroth P."/>
            <person name="Leese F."/>
            <person name="Lindquist E."/>
            <person name="Lyon B.R."/>
            <person name="Martin J."/>
            <person name="Mayer C."/>
            <person name="Parker M."/>
            <person name="Quesneville H."/>
            <person name="Raymond J."/>
            <person name="Uhlig C."/>
            <person name="Valentin K.U."/>
            <person name="Worden A.Z."/>
            <person name="Armbrust E.V."/>
            <person name="Bowler C."/>
            <person name="Green B."/>
            <person name="Moulton V."/>
            <person name="Van Oosterhout C."/>
            <person name="Grigoriev I."/>
        </authorList>
    </citation>
    <scope>NUCLEOTIDE SEQUENCE [LARGE SCALE GENOMIC DNA]</scope>
    <source>
        <strain evidence="5 6">CCMP1102</strain>
    </source>
</reference>
<comment type="catalytic activity">
    <reaction evidence="1">
        <text>5-diphospho-1D-myo-inositol 1,2,3,4,6-pentakisphosphate + ATP + H(+) = 1,5-bis(diphospho)-1D-myo-inositol 2,3,4,6-tetrakisphosphate + ADP</text>
        <dbReference type="Rhea" id="RHEA:10276"/>
        <dbReference type="ChEBI" id="CHEBI:15378"/>
        <dbReference type="ChEBI" id="CHEBI:30616"/>
        <dbReference type="ChEBI" id="CHEBI:58628"/>
        <dbReference type="ChEBI" id="CHEBI:77983"/>
        <dbReference type="ChEBI" id="CHEBI:456216"/>
        <dbReference type="EC" id="2.7.4.24"/>
    </reaction>
    <physiologicalReaction direction="left-to-right" evidence="1">
        <dbReference type="Rhea" id="RHEA:10277"/>
    </physiologicalReaction>
</comment>
<dbReference type="Pfam" id="PF00328">
    <property type="entry name" value="His_Phos_2"/>
    <property type="match status" value="1"/>
</dbReference>
<organism evidence="5 6">
    <name type="scientific">Fragilariopsis cylindrus CCMP1102</name>
    <dbReference type="NCBI Taxonomy" id="635003"/>
    <lineage>
        <taxon>Eukaryota</taxon>
        <taxon>Sar</taxon>
        <taxon>Stramenopiles</taxon>
        <taxon>Ochrophyta</taxon>
        <taxon>Bacillariophyta</taxon>
        <taxon>Bacillariophyceae</taxon>
        <taxon>Bacillariophycidae</taxon>
        <taxon>Bacillariales</taxon>
        <taxon>Bacillariaceae</taxon>
        <taxon>Fragilariopsis</taxon>
    </lineage>
</organism>
<feature type="transmembrane region" description="Helical" evidence="4">
    <location>
        <begin position="304"/>
        <end position="327"/>
    </location>
</feature>
<evidence type="ECO:0000256" key="2">
    <source>
        <dbReference type="ARBA" id="ARBA00034629"/>
    </source>
</evidence>
<feature type="compositionally biased region" description="Basic and acidic residues" evidence="3">
    <location>
        <begin position="270"/>
        <end position="279"/>
    </location>
</feature>
<dbReference type="Proteomes" id="UP000095751">
    <property type="component" value="Unassembled WGS sequence"/>
</dbReference>
<keyword evidence="4" id="KW-0472">Membrane</keyword>
<keyword evidence="4" id="KW-1133">Transmembrane helix</keyword>
<feature type="compositionally biased region" description="Low complexity" evidence="3">
    <location>
        <begin position="178"/>
        <end position="192"/>
    </location>
</feature>
<name>A0A1E7FIS7_9STRA</name>